<feature type="transmembrane region" description="Helical" evidence="1">
    <location>
        <begin position="387"/>
        <end position="410"/>
    </location>
</feature>
<dbReference type="Proteomes" id="UP000596742">
    <property type="component" value="Unassembled WGS sequence"/>
</dbReference>
<dbReference type="AlphaFoldDB" id="A0A8B6G4C8"/>
<keyword evidence="4" id="KW-1185">Reference proteome</keyword>
<evidence type="ECO:0000256" key="1">
    <source>
        <dbReference type="SAM" id="Phobius"/>
    </source>
</evidence>
<sequence>MFNLIICGYLFLMCSHKMIYAAQHLGHISEYNCSIETVDNGVRDKMKLLLEDGKKVTFIRLIFTNQINTFSDSYRGDLYRPMDWVRIAGRHGRSLLFLRPEFEQLSLTTLSLETGYMEVYLVQKPENCLLHFNSTIAENKLRDLLLSDFKPGKDGGSLSEHEYICNMHIANDNYNAKFFYRCCHKDPNGNTVCENLIYDFWINVVFICVIIINVFAIMFSPYLIPDSFYRKKYGRSMYEHKLLKPLKITIMKTDIAPPKDTVQSVVSIGKLKIMPSLYRNVQNIPHNEIQTLSLWKMNIDVQYRRLISANYVPVGIMKTFYTMFVKCHIRKISKFGRCCRASIFGHLTNENETDNNNKRGSKESMAELNTVNSRHSRHSWFRCLKQFMRILILIGISFPWIIRIVFFYWYEKPHTLEMEKEAVKRNMTLSLQWNLTNSLTPIHVLFLLCYFIIVLDAMVFGIVSHKVKLKLQLVMRKCLRDMREMSCLKALEWSALVLLVPFEKCGIFGFIIFGFYVVFVLPVVFGVLAFYCLPTVNLVLRLFVHFVAYLMPYGKQCISRSFCLQCKNILKECHATFHLDIVSSKETVERPETISMKNRFLQLFVLIACFLTVLSFILLTMEMVLFLTEIFIYTIIGIIMNASAMLKYISLIFMLVLYARDCFKGISDKYLEFNKLINRLIVNKMREKVEKIASSDDQKNTAFQVPMDDSEEIEKDTENVKLIVKDGIPKWQIRRLILFLDVNDKPYLPEKFFNASCYMNTVGVPGPLIFNVVQATWRFLCICVFLMFVVLIVLAFGDEYQISGTNQMLATLAGGFLPWVFRNVLFKSKDALGLDTENLSFKSNLRKEIENYVQNWDIADMEVQENYNQISDIDKNTQATENSDSETKSLLNKGTIIPTRFVASVNNAQTLSNDTHVDLLIYDNLVRVSNV</sequence>
<feature type="transmembrane region" description="Helical" evidence="1">
    <location>
        <begin position="485"/>
        <end position="502"/>
    </location>
</feature>
<proteinExistence type="predicted"/>
<feature type="transmembrane region" description="Helical" evidence="1">
    <location>
        <begin position="200"/>
        <end position="224"/>
    </location>
</feature>
<keyword evidence="1" id="KW-0472">Membrane</keyword>
<keyword evidence="1" id="KW-1133">Transmembrane helix</keyword>
<dbReference type="EMBL" id="UYJE01007850">
    <property type="protein sequence ID" value="VDI58445.1"/>
    <property type="molecule type" value="Genomic_DNA"/>
</dbReference>
<feature type="transmembrane region" description="Helical" evidence="1">
    <location>
        <begin position="777"/>
        <end position="796"/>
    </location>
</feature>
<feature type="transmembrane region" description="Helical" evidence="1">
    <location>
        <begin position="442"/>
        <end position="464"/>
    </location>
</feature>
<keyword evidence="2" id="KW-0732">Signal</keyword>
<feature type="transmembrane region" description="Helical" evidence="1">
    <location>
        <begin position="600"/>
        <end position="619"/>
    </location>
</feature>
<evidence type="ECO:0000313" key="4">
    <source>
        <dbReference type="Proteomes" id="UP000596742"/>
    </source>
</evidence>
<dbReference type="OrthoDB" id="6112511at2759"/>
<gene>
    <name evidence="3" type="ORF">MGAL_10B037036</name>
</gene>
<feature type="chain" id="PRO_5032454635" evidence="2">
    <location>
        <begin position="22"/>
        <end position="931"/>
    </location>
</feature>
<name>A0A8B6G4C8_MYTGA</name>
<organism evidence="3 4">
    <name type="scientific">Mytilus galloprovincialis</name>
    <name type="common">Mediterranean mussel</name>
    <dbReference type="NCBI Taxonomy" id="29158"/>
    <lineage>
        <taxon>Eukaryota</taxon>
        <taxon>Metazoa</taxon>
        <taxon>Spiralia</taxon>
        <taxon>Lophotrochozoa</taxon>
        <taxon>Mollusca</taxon>
        <taxon>Bivalvia</taxon>
        <taxon>Autobranchia</taxon>
        <taxon>Pteriomorphia</taxon>
        <taxon>Mytilida</taxon>
        <taxon>Mytiloidea</taxon>
        <taxon>Mytilidae</taxon>
        <taxon>Mytilinae</taxon>
        <taxon>Mytilus</taxon>
    </lineage>
</organism>
<evidence type="ECO:0000313" key="3">
    <source>
        <dbReference type="EMBL" id="VDI58445.1"/>
    </source>
</evidence>
<accession>A0A8B6G4C8</accession>
<feature type="transmembrane region" description="Helical" evidence="1">
    <location>
        <begin position="508"/>
        <end position="533"/>
    </location>
</feature>
<feature type="transmembrane region" description="Helical" evidence="1">
    <location>
        <begin position="631"/>
        <end position="659"/>
    </location>
</feature>
<feature type="transmembrane region" description="Helical" evidence="1">
    <location>
        <begin position="808"/>
        <end position="825"/>
    </location>
</feature>
<comment type="caution">
    <text evidence="3">The sequence shown here is derived from an EMBL/GenBank/DDBJ whole genome shotgun (WGS) entry which is preliminary data.</text>
</comment>
<evidence type="ECO:0000256" key="2">
    <source>
        <dbReference type="SAM" id="SignalP"/>
    </source>
</evidence>
<keyword evidence="1" id="KW-0812">Transmembrane</keyword>
<feature type="signal peptide" evidence="2">
    <location>
        <begin position="1"/>
        <end position="21"/>
    </location>
</feature>
<protein>
    <submittedName>
        <fullName evidence="3">Uncharacterized protein</fullName>
    </submittedName>
</protein>
<reference evidence="3" key="1">
    <citation type="submission" date="2018-11" db="EMBL/GenBank/DDBJ databases">
        <authorList>
            <person name="Alioto T."/>
            <person name="Alioto T."/>
        </authorList>
    </citation>
    <scope>NUCLEOTIDE SEQUENCE</scope>
</reference>